<organism evidence="8 9">
    <name type="scientific">Amycolatopsis coloradensis</name>
    <dbReference type="NCBI Taxonomy" id="76021"/>
    <lineage>
        <taxon>Bacteria</taxon>
        <taxon>Bacillati</taxon>
        <taxon>Actinomycetota</taxon>
        <taxon>Actinomycetes</taxon>
        <taxon>Pseudonocardiales</taxon>
        <taxon>Pseudonocardiaceae</taxon>
        <taxon>Amycolatopsis</taxon>
    </lineage>
</organism>
<protein>
    <recommendedName>
        <fullName evidence="10">DedA family protein</fullName>
    </recommendedName>
</protein>
<feature type="transmembrane region" description="Helical" evidence="7">
    <location>
        <begin position="169"/>
        <end position="191"/>
    </location>
</feature>
<keyword evidence="9" id="KW-1185">Reference proteome</keyword>
<comment type="subcellular location">
    <subcellularLocation>
        <location evidence="1">Cell membrane</location>
        <topology evidence="1">Multi-pass membrane protein</topology>
    </subcellularLocation>
</comment>
<evidence type="ECO:0000313" key="8">
    <source>
        <dbReference type="EMBL" id="OLZ52384.1"/>
    </source>
</evidence>
<evidence type="ECO:0000256" key="1">
    <source>
        <dbReference type="ARBA" id="ARBA00004651"/>
    </source>
</evidence>
<feature type="transmembrane region" description="Helical" evidence="7">
    <location>
        <begin position="44"/>
        <end position="66"/>
    </location>
</feature>
<reference evidence="8 9" key="1">
    <citation type="submission" date="2016-01" db="EMBL/GenBank/DDBJ databases">
        <title>Amycolatopsis coloradensis genome sequencing and assembly.</title>
        <authorList>
            <person name="Mayilraj S."/>
        </authorList>
    </citation>
    <scope>NUCLEOTIDE SEQUENCE [LARGE SCALE GENOMIC DNA]</scope>
    <source>
        <strain evidence="8 9">DSM 44225</strain>
    </source>
</reference>
<dbReference type="InterPro" id="IPR051311">
    <property type="entry name" value="DedA_domain"/>
</dbReference>
<feature type="transmembrane region" description="Helical" evidence="7">
    <location>
        <begin position="138"/>
        <end position="157"/>
    </location>
</feature>
<comment type="similarity">
    <text evidence="2">Belongs to the DedA family.</text>
</comment>
<keyword evidence="4 7" id="KW-0812">Transmembrane</keyword>
<evidence type="ECO:0000256" key="6">
    <source>
        <dbReference type="ARBA" id="ARBA00023136"/>
    </source>
</evidence>
<dbReference type="RefSeq" id="WP_076160403.1">
    <property type="nucleotide sequence ID" value="NZ_JBEZVB010000020.1"/>
</dbReference>
<evidence type="ECO:0000256" key="2">
    <source>
        <dbReference type="ARBA" id="ARBA00010792"/>
    </source>
</evidence>
<proteinExistence type="inferred from homology"/>
<comment type="caution">
    <text evidence="8">The sequence shown here is derived from an EMBL/GenBank/DDBJ whole genome shotgun (WGS) entry which is preliminary data.</text>
</comment>
<accession>A0A1R0KUQ9</accession>
<evidence type="ECO:0000256" key="7">
    <source>
        <dbReference type="SAM" id="Phobius"/>
    </source>
</evidence>
<evidence type="ECO:0008006" key="10">
    <source>
        <dbReference type="Google" id="ProtNLM"/>
    </source>
</evidence>
<sequence length="215" mass="22611">MIEFMTGLPGPLLHLALAALLIAESGLAIGVFLPAATTVLTVGALARFDVVPVVTIAATVALSSAVGSQVGYLRGRAHQGVLWRATTRRLGSTRTSALLNGLERRAALTLAVCQCLGVLRTVAPRLAAQAGVSRLRHAVITAAAATVWACTLITLGWTAGDAYQRTEMAVSMAGLPALCVAGLLLIVTLAVRNRLRTKRNRAGREEIERDRTVKL</sequence>
<dbReference type="PANTHER" id="PTHR42709">
    <property type="entry name" value="ALKALINE PHOSPHATASE LIKE PROTEIN"/>
    <property type="match status" value="1"/>
</dbReference>
<gene>
    <name evidence="8" type="ORF">BS329_13745</name>
</gene>
<dbReference type="GO" id="GO:0005886">
    <property type="term" value="C:plasma membrane"/>
    <property type="evidence" value="ECO:0007669"/>
    <property type="project" value="UniProtKB-SubCell"/>
</dbReference>
<dbReference type="PANTHER" id="PTHR42709:SF6">
    <property type="entry name" value="UNDECAPRENYL PHOSPHATE TRANSPORTER A"/>
    <property type="match status" value="1"/>
</dbReference>
<keyword evidence="3" id="KW-1003">Cell membrane</keyword>
<dbReference type="STRING" id="76021.BS329_13745"/>
<dbReference type="OrthoDB" id="9813426at2"/>
<evidence type="ECO:0000256" key="3">
    <source>
        <dbReference type="ARBA" id="ARBA00022475"/>
    </source>
</evidence>
<dbReference type="Proteomes" id="UP000187486">
    <property type="component" value="Unassembled WGS sequence"/>
</dbReference>
<name>A0A1R0KUQ9_9PSEU</name>
<keyword evidence="6 7" id="KW-0472">Membrane</keyword>
<dbReference type="EMBL" id="MQUQ01000006">
    <property type="protein sequence ID" value="OLZ52384.1"/>
    <property type="molecule type" value="Genomic_DNA"/>
</dbReference>
<dbReference type="AlphaFoldDB" id="A0A1R0KUQ9"/>
<keyword evidence="5 7" id="KW-1133">Transmembrane helix</keyword>
<evidence type="ECO:0000313" key="9">
    <source>
        <dbReference type="Proteomes" id="UP000187486"/>
    </source>
</evidence>
<evidence type="ECO:0000256" key="4">
    <source>
        <dbReference type="ARBA" id="ARBA00022692"/>
    </source>
</evidence>
<evidence type="ECO:0000256" key="5">
    <source>
        <dbReference type="ARBA" id="ARBA00022989"/>
    </source>
</evidence>